<comment type="similarity">
    <text evidence="2">In the central section; belongs to the CRISPR-associated helicase Cas3 family.</text>
</comment>
<sequence length="758" mass="85790">MEPGEIYSHEGKKLEDHLLRTAAIAYKMAEHAGISLGQEEKEAILLHDLAKAHPLFQRRLAGEHIKFGHAEPSAALVFARTGSLICAEAVRRHHTALENLADIKRLWGNYNYSKWKDTVRRLPWWPGAARIAEELGGGISRWLNLLPEEEQWEDLIFSGVELYHPDGIKEEMAADWLKLRLLYSLLVAADRLEAVGGDLANVALAIDKAKLDKYISSLGGRKLAQWRSRVREEVVANSLNIIKEPGIYTLTLPTGAGKTLTGLQAAMEVAGNLKAASIIYVLPFVSLVEQNAAVARELFAVVMEDHHLSYTNEMADEGAEDQDPNRRFLAFYRYWQEPVIVTTLAKLWEVLFSPRANDTMSFHRLSRAIVILDEPQSIPATCWQGFGKMLTLLSERLGTTFILMTATQPGLTAGQELVPRPVVFPTVRHEFHWQKSRMSLEEAADFLVARGALTSDCLIVLNTREAALRMYLAMKNRGADPFFLSAWLTPVHREEIFRVLKEKEEKGEPRCLIATQVIEAGIDLDFAMVFRDLGPMDSIVQVAGRCNRNAGRQRGQVYIAELVDENGRSYASYIYDSTLINQTRNVLREHFDERDCGEIIKDYFSAVQAAVKESDLWRNIREGRWGEYIDLYAEKRPDEIMLVVDGAAEGEGARLQDLLTGICSPPGSEDKNNLEAVEKRRRAFREITRHAISVPQKYLEEWYQREGGMIYGGEEPCIRELFPYLWLVQGEGIGRIYRRETGFVPVKIAALIEENDHD</sequence>
<dbReference type="InterPro" id="IPR011545">
    <property type="entry name" value="DEAD/DEAH_box_helicase_dom"/>
</dbReference>
<dbReference type="NCBIfam" id="TIGR01596">
    <property type="entry name" value="cas3_HD"/>
    <property type="match status" value="1"/>
</dbReference>
<evidence type="ECO:0000256" key="10">
    <source>
        <dbReference type="ARBA" id="ARBA00038437"/>
    </source>
</evidence>
<dbReference type="Proteomes" id="UP000238415">
    <property type="component" value="Unassembled WGS sequence"/>
</dbReference>
<feature type="domain" description="HD Cas3-type" evidence="12">
    <location>
        <begin position="7"/>
        <end position="192"/>
    </location>
</feature>
<dbReference type="InterPro" id="IPR014001">
    <property type="entry name" value="Helicase_ATP-bd"/>
</dbReference>
<dbReference type="PROSITE" id="PS51192">
    <property type="entry name" value="HELICASE_ATP_BIND_1"/>
    <property type="match status" value="1"/>
</dbReference>
<dbReference type="InterPro" id="IPR006674">
    <property type="entry name" value="HD_domain"/>
</dbReference>
<dbReference type="InterPro" id="IPR054712">
    <property type="entry name" value="Cas3-like_dom"/>
</dbReference>
<dbReference type="InterPro" id="IPR006474">
    <property type="entry name" value="Helicase_Cas3_CRISPR-ass_core"/>
</dbReference>
<reference evidence="13 14" key="1">
    <citation type="submission" date="2018-03" db="EMBL/GenBank/DDBJ databases">
        <title>Genome sequence of Moorella humiferrea DSM 23265.</title>
        <authorList>
            <person name="Poehlein A."/>
            <person name="Daniel R."/>
        </authorList>
    </citation>
    <scope>NUCLEOTIDE SEQUENCE [LARGE SCALE GENOMIC DNA]</scope>
    <source>
        <strain evidence="13 14">DSM 23265</strain>
    </source>
</reference>
<name>A0A2T0AWH1_9FIRM</name>
<comment type="similarity">
    <text evidence="10">Belongs to the DEAD box helicase family.</text>
</comment>
<keyword evidence="6" id="KW-0378">Hydrolase</keyword>
<dbReference type="EMBL" id="PVXM01000006">
    <property type="protein sequence ID" value="PRR75061.1"/>
    <property type="molecule type" value="Genomic_DNA"/>
</dbReference>
<comment type="similarity">
    <text evidence="1">In the N-terminal section; belongs to the CRISPR-associated nuclease Cas3-HD family.</text>
</comment>
<dbReference type="InterPro" id="IPR050079">
    <property type="entry name" value="DEAD_box_RNA_helicase"/>
</dbReference>
<evidence type="ECO:0000256" key="6">
    <source>
        <dbReference type="ARBA" id="ARBA00022801"/>
    </source>
</evidence>
<dbReference type="GO" id="GO:0005524">
    <property type="term" value="F:ATP binding"/>
    <property type="evidence" value="ECO:0007669"/>
    <property type="project" value="UniProtKB-KW"/>
</dbReference>
<evidence type="ECO:0000313" key="13">
    <source>
        <dbReference type="EMBL" id="PRR75061.1"/>
    </source>
</evidence>
<dbReference type="GO" id="GO:0016787">
    <property type="term" value="F:hydrolase activity"/>
    <property type="evidence" value="ECO:0007669"/>
    <property type="project" value="UniProtKB-KW"/>
</dbReference>
<evidence type="ECO:0000256" key="1">
    <source>
        <dbReference type="ARBA" id="ARBA00006847"/>
    </source>
</evidence>
<organism evidence="13 14">
    <name type="scientific">Neomoorella humiferrea</name>
    <dbReference type="NCBI Taxonomy" id="676965"/>
    <lineage>
        <taxon>Bacteria</taxon>
        <taxon>Bacillati</taxon>
        <taxon>Bacillota</taxon>
        <taxon>Clostridia</taxon>
        <taxon>Neomoorellales</taxon>
        <taxon>Neomoorellaceae</taxon>
        <taxon>Neomoorella</taxon>
    </lineage>
</organism>
<comment type="caution">
    <text evidence="13">The sequence shown here is derived from an EMBL/GenBank/DDBJ whole genome shotgun (WGS) entry which is preliminary data.</text>
</comment>
<dbReference type="GO" id="GO:0003676">
    <property type="term" value="F:nucleic acid binding"/>
    <property type="evidence" value="ECO:0007669"/>
    <property type="project" value="InterPro"/>
</dbReference>
<dbReference type="Gene3D" id="1.10.3210.30">
    <property type="match status" value="1"/>
</dbReference>
<dbReference type="CDD" id="cd09641">
    <property type="entry name" value="Cas3''_I"/>
    <property type="match status" value="1"/>
</dbReference>
<evidence type="ECO:0000256" key="7">
    <source>
        <dbReference type="ARBA" id="ARBA00022806"/>
    </source>
</evidence>
<evidence type="ECO:0000256" key="4">
    <source>
        <dbReference type="ARBA" id="ARBA00022723"/>
    </source>
</evidence>
<dbReference type="PANTHER" id="PTHR47959">
    <property type="entry name" value="ATP-DEPENDENT RNA HELICASE RHLE-RELATED"/>
    <property type="match status" value="1"/>
</dbReference>
<dbReference type="InterPro" id="IPR038257">
    <property type="entry name" value="CRISPR-assoc_Cas3_HD_sf"/>
</dbReference>
<evidence type="ECO:0000256" key="3">
    <source>
        <dbReference type="ARBA" id="ARBA00022722"/>
    </source>
</evidence>
<dbReference type="Gene3D" id="3.40.50.300">
    <property type="entry name" value="P-loop containing nucleotide triphosphate hydrolases"/>
    <property type="match status" value="2"/>
</dbReference>
<keyword evidence="5" id="KW-0547">Nucleotide-binding</keyword>
<evidence type="ECO:0000256" key="5">
    <source>
        <dbReference type="ARBA" id="ARBA00022741"/>
    </source>
</evidence>
<dbReference type="InterPro" id="IPR001650">
    <property type="entry name" value="Helicase_C-like"/>
</dbReference>
<dbReference type="CDD" id="cd17930">
    <property type="entry name" value="DEXHc_cas3"/>
    <property type="match status" value="1"/>
</dbReference>
<accession>A0A2T0AWH1</accession>
<evidence type="ECO:0000256" key="9">
    <source>
        <dbReference type="ARBA" id="ARBA00023118"/>
    </source>
</evidence>
<dbReference type="GO" id="GO:0003724">
    <property type="term" value="F:RNA helicase activity"/>
    <property type="evidence" value="ECO:0007669"/>
    <property type="project" value="TreeGrafter"/>
</dbReference>
<evidence type="ECO:0000256" key="2">
    <source>
        <dbReference type="ARBA" id="ARBA00009046"/>
    </source>
</evidence>
<dbReference type="OrthoDB" id="9810236at2"/>
<dbReference type="GO" id="GO:0005829">
    <property type="term" value="C:cytosol"/>
    <property type="evidence" value="ECO:0007669"/>
    <property type="project" value="TreeGrafter"/>
</dbReference>
<feature type="domain" description="Helicase ATP-binding" evidence="11">
    <location>
        <begin position="239"/>
        <end position="426"/>
    </location>
</feature>
<dbReference type="SMART" id="SM00490">
    <property type="entry name" value="HELICc"/>
    <property type="match status" value="1"/>
</dbReference>
<dbReference type="GO" id="GO:0046872">
    <property type="term" value="F:metal ion binding"/>
    <property type="evidence" value="ECO:0007669"/>
    <property type="project" value="UniProtKB-KW"/>
</dbReference>
<keyword evidence="9" id="KW-0051">Antiviral defense</keyword>
<dbReference type="AlphaFoldDB" id="A0A2T0AWH1"/>
<evidence type="ECO:0000259" key="11">
    <source>
        <dbReference type="PROSITE" id="PS51192"/>
    </source>
</evidence>
<dbReference type="Pfam" id="PF22590">
    <property type="entry name" value="Cas3-like_C_2"/>
    <property type="match status" value="1"/>
</dbReference>
<keyword evidence="4" id="KW-0479">Metal-binding</keyword>
<dbReference type="SUPFAM" id="SSF52540">
    <property type="entry name" value="P-loop containing nucleoside triphosphate hydrolases"/>
    <property type="match status" value="1"/>
</dbReference>
<keyword evidence="7 13" id="KW-0347">Helicase</keyword>
<dbReference type="SMART" id="SM00487">
    <property type="entry name" value="DEXDc"/>
    <property type="match status" value="1"/>
</dbReference>
<dbReference type="PANTHER" id="PTHR47959:SF16">
    <property type="entry name" value="CRISPR-ASSOCIATED NUCLEASE_HELICASE CAS3-RELATED"/>
    <property type="match status" value="1"/>
</dbReference>
<gene>
    <name evidence="13" type="ORF">MOHU_05680</name>
</gene>
<dbReference type="GO" id="GO:0004518">
    <property type="term" value="F:nuclease activity"/>
    <property type="evidence" value="ECO:0007669"/>
    <property type="project" value="UniProtKB-KW"/>
</dbReference>
<proteinExistence type="inferred from homology"/>
<keyword evidence="14" id="KW-1185">Reference proteome</keyword>
<dbReference type="RefSeq" id="WP_106004576.1">
    <property type="nucleotide sequence ID" value="NZ_CP136419.1"/>
</dbReference>
<keyword evidence="3" id="KW-0540">Nuclease</keyword>
<evidence type="ECO:0000313" key="14">
    <source>
        <dbReference type="Proteomes" id="UP000238415"/>
    </source>
</evidence>
<evidence type="ECO:0000256" key="8">
    <source>
        <dbReference type="ARBA" id="ARBA00022840"/>
    </source>
</evidence>
<dbReference type="InterPro" id="IPR027417">
    <property type="entry name" value="P-loop_NTPase"/>
</dbReference>
<dbReference type="NCBIfam" id="TIGR01587">
    <property type="entry name" value="cas3_core"/>
    <property type="match status" value="1"/>
</dbReference>
<dbReference type="PROSITE" id="PS51643">
    <property type="entry name" value="HD_CAS3"/>
    <property type="match status" value="1"/>
</dbReference>
<protein>
    <submittedName>
        <fullName evidence="13">Helicase Cas3</fullName>
    </submittedName>
</protein>
<dbReference type="InterPro" id="IPR006483">
    <property type="entry name" value="CRISPR-assoc_Cas3_HD"/>
</dbReference>
<dbReference type="GO" id="GO:0051607">
    <property type="term" value="P:defense response to virus"/>
    <property type="evidence" value="ECO:0007669"/>
    <property type="project" value="UniProtKB-KW"/>
</dbReference>
<dbReference type="Pfam" id="PF01966">
    <property type="entry name" value="HD"/>
    <property type="match status" value="1"/>
</dbReference>
<evidence type="ECO:0000259" key="12">
    <source>
        <dbReference type="PROSITE" id="PS51643"/>
    </source>
</evidence>
<keyword evidence="8" id="KW-0067">ATP-binding</keyword>
<dbReference type="Pfam" id="PF00270">
    <property type="entry name" value="DEAD"/>
    <property type="match status" value="1"/>
</dbReference>